<evidence type="ECO:0000313" key="1">
    <source>
        <dbReference type="EMBL" id="MCI8209949.1"/>
    </source>
</evidence>
<dbReference type="EMBL" id="LOHG01000005">
    <property type="protein sequence ID" value="MCI8209949.1"/>
    <property type="molecule type" value="Genomic_DNA"/>
</dbReference>
<comment type="caution">
    <text evidence="1">The sequence shown here is derived from an EMBL/GenBank/DDBJ whole genome shotgun (WGS) entry which is preliminary data.</text>
</comment>
<evidence type="ECO:0000313" key="2">
    <source>
        <dbReference type="Proteomes" id="UP001320513"/>
    </source>
</evidence>
<dbReference type="RefSeq" id="WP_243245885.1">
    <property type="nucleotide sequence ID" value="NZ_LOHG01000005.1"/>
</dbReference>
<proteinExistence type="predicted"/>
<gene>
    <name evidence="1" type="ORF">AUC61_10430</name>
</gene>
<organism evidence="1 2">
    <name type="scientific">Pseudomonas maioricensis</name>
    <dbReference type="NCBI Taxonomy" id="1766623"/>
    <lineage>
        <taxon>Bacteria</taxon>
        <taxon>Pseudomonadati</taxon>
        <taxon>Pseudomonadota</taxon>
        <taxon>Gammaproteobacteria</taxon>
        <taxon>Pseudomonadales</taxon>
        <taxon>Pseudomonadaceae</taxon>
        <taxon>Pseudomonas</taxon>
    </lineage>
</organism>
<sequence length="154" mass="17220">MNTSGFSEPSIASMRFSPGEFRATVNHQPLVVRSVLAGSTLRPELGTRPNHWIWKVIADGKVGGKRVSIGLFFDRDLLPGTYDIVGNSRINFVYNRTPHFKSLIYHSAHFQDGHLTLLEVDRCAPRLRGEFSFSISAINFSVTDGAFDLDCKTF</sequence>
<reference evidence="1 2" key="1">
    <citation type="submission" date="2015-12" db="EMBL/GenBank/DDBJ databases">
        <title>Phylogenomics in the description of a new species in the Pseudomonas syringae group.</title>
        <authorList>
            <person name="Busquets A."/>
            <person name="Gomila M."/>
            <person name="Beiki F."/>
            <person name="Rahimian H."/>
            <person name="Mulet M."/>
            <person name="Sanchez D."/>
            <person name="Garcia-Valdes E."/>
            <person name="Lalucat J."/>
        </authorList>
    </citation>
    <scope>NUCLEOTIDE SEQUENCE [LARGE SCALE GENOMIC DNA]</scope>
    <source>
        <strain evidence="1 2">S25</strain>
    </source>
</reference>
<keyword evidence="2" id="KW-1185">Reference proteome</keyword>
<name>A0ABS9ZH61_9PSED</name>
<dbReference type="Proteomes" id="UP001320513">
    <property type="component" value="Unassembled WGS sequence"/>
</dbReference>
<protein>
    <submittedName>
        <fullName evidence="1">Uncharacterized protein</fullName>
    </submittedName>
</protein>
<accession>A0ABS9ZH61</accession>